<dbReference type="PANTHER" id="PTHR43065">
    <property type="entry name" value="SENSOR HISTIDINE KINASE"/>
    <property type="match status" value="1"/>
</dbReference>
<dbReference type="SMART" id="SM00387">
    <property type="entry name" value="HATPase_c"/>
    <property type="match status" value="1"/>
</dbReference>
<keyword evidence="4" id="KW-1185">Reference proteome</keyword>
<dbReference type="EMBL" id="MBTF01000007">
    <property type="protein sequence ID" value="OOQ60376.1"/>
    <property type="molecule type" value="Genomic_DNA"/>
</dbReference>
<dbReference type="Gene3D" id="3.30.450.20">
    <property type="entry name" value="PAS domain"/>
    <property type="match status" value="1"/>
</dbReference>
<keyword evidence="1" id="KW-0175">Coiled coil</keyword>
<dbReference type="SUPFAM" id="SSF48452">
    <property type="entry name" value="TPR-like"/>
    <property type="match status" value="1"/>
</dbReference>
<reference evidence="3 4" key="1">
    <citation type="submission" date="2016-07" db="EMBL/GenBank/DDBJ databases">
        <title>Genomic analysis of zinc-resistant bacterium Mucilaginibacter pedocola TBZ30.</title>
        <authorList>
            <person name="Huang J."/>
            <person name="Tang J."/>
        </authorList>
    </citation>
    <scope>NUCLEOTIDE SEQUENCE [LARGE SCALE GENOMIC DNA]</scope>
    <source>
        <strain evidence="3 4">TBZ30</strain>
    </source>
</reference>
<gene>
    <name evidence="3" type="ORF">BC343_25485</name>
</gene>
<dbReference type="Gene3D" id="3.30.565.10">
    <property type="entry name" value="Histidine kinase-like ATPase, C-terminal domain"/>
    <property type="match status" value="1"/>
</dbReference>
<dbReference type="InterPro" id="IPR011990">
    <property type="entry name" value="TPR-like_helical_dom_sf"/>
</dbReference>
<dbReference type="InterPro" id="IPR005467">
    <property type="entry name" value="His_kinase_dom"/>
</dbReference>
<feature type="coiled-coil region" evidence="1">
    <location>
        <begin position="334"/>
        <end position="361"/>
    </location>
</feature>
<dbReference type="Proteomes" id="UP000189739">
    <property type="component" value="Unassembled WGS sequence"/>
</dbReference>
<accession>A0A1S9PHE8</accession>
<organism evidence="3 4">
    <name type="scientific">Mucilaginibacter pedocola</name>
    <dbReference type="NCBI Taxonomy" id="1792845"/>
    <lineage>
        <taxon>Bacteria</taxon>
        <taxon>Pseudomonadati</taxon>
        <taxon>Bacteroidota</taxon>
        <taxon>Sphingobacteriia</taxon>
        <taxon>Sphingobacteriales</taxon>
        <taxon>Sphingobacteriaceae</taxon>
        <taxon>Mucilaginibacter</taxon>
    </lineage>
</organism>
<dbReference type="InterPro" id="IPR003594">
    <property type="entry name" value="HATPase_dom"/>
</dbReference>
<protein>
    <recommendedName>
        <fullName evidence="2">Histidine kinase domain-containing protein</fullName>
    </recommendedName>
</protein>
<evidence type="ECO:0000313" key="3">
    <source>
        <dbReference type="EMBL" id="OOQ60376.1"/>
    </source>
</evidence>
<proteinExistence type="predicted"/>
<evidence type="ECO:0000259" key="2">
    <source>
        <dbReference type="PROSITE" id="PS50109"/>
    </source>
</evidence>
<dbReference type="SMART" id="SM00028">
    <property type="entry name" value="TPR"/>
    <property type="match status" value="2"/>
</dbReference>
<feature type="domain" description="Histidine kinase" evidence="2">
    <location>
        <begin position="413"/>
        <end position="606"/>
    </location>
</feature>
<evidence type="ECO:0000313" key="4">
    <source>
        <dbReference type="Proteomes" id="UP000189739"/>
    </source>
</evidence>
<dbReference type="Pfam" id="PF02518">
    <property type="entry name" value="HATPase_c"/>
    <property type="match status" value="1"/>
</dbReference>
<sequence>MARDEAEAWLIKEELYIATGGQDIHVRIAYYDKAIALFRESHSTDRLADALKILGDYYQLLDKFDQSLAALKESLALYKETKYTALQGLYDLIAFVSSQKGDYETGLRYGLSALKTARANQDTTLQLCTIINRIAFTYSALKLHSQAEPYYQQALDIAAKYKDTASVVTILIGDVSALLSMHKPTDAIRQLNYYSQRFPTKDKRDRVLIMASYLNAYVVGKQLDKAGPVCRKIQELSEALKLDDTSVQLALIRYFIATKQVKDARINLEKYKVIQKKVIAGKITYYLYAYKVDSLAGNFSDALNDHLLYTRLKDSLFTIKKNQQIQEIKIQYESEQQHNDIRALQKDAQVQEEKVRQANLIRNITEAGLAATLILMLMLGYSYRVNKKNAQAIDHNNTLLKKLVVEKEWLVKEIHHRVKNNLQVVTGLLQRQSAYINNDQALAAIQNSENRMHAIALIHQKLYQSESLDLISMPEYIDEMTRFLADSCGIENRIVFEKYVEPISLDVAQAVPLGLILNEAVTNAIKYAYKADETGTIYITLVKIENDSNQLTIADNGPGFPASLDLKQADSMGLNLIRGLCKQLGARLEFSNEQGCTMNITFETERFGEATDQE</sequence>
<comment type="caution">
    <text evidence="3">The sequence shown here is derived from an EMBL/GenBank/DDBJ whole genome shotgun (WGS) entry which is preliminary data.</text>
</comment>
<name>A0A1S9PHE8_9SPHI</name>
<dbReference type="Gene3D" id="1.25.40.10">
    <property type="entry name" value="Tetratricopeptide repeat domain"/>
    <property type="match status" value="2"/>
</dbReference>
<dbReference type="PANTHER" id="PTHR43065:SF23">
    <property type="entry name" value="SENSOR HISTIDINE KINASE PDTAS"/>
    <property type="match status" value="1"/>
</dbReference>
<dbReference type="InterPro" id="IPR036890">
    <property type="entry name" value="HATPase_C_sf"/>
</dbReference>
<dbReference type="InterPro" id="IPR011495">
    <property type="entry name" value="Sig_transdc_His_kin_sub2_dim/P"/>
</dbReference>
<dbReference type="SUPFAM" id="SSF55874">
    <property type="entry name" value="ATPase domain of HSP90 chaperone/DNA topoisomerase II/histidine kinase"/>
    <property type="match status" value="1"/>
</dbReference>
<dbReference type="STRING" id="1792845.BC343_25485"/>
<dbReference type="Pfam" id="PF07568">
    <property type="entry name" value="HisKA_2"/>
    <property type="match status" value="1"/>
</dbReference>
<dbReference type="PROSITE" id="PS50109">
    <property type="entry name" value="HIS_KIN"/>
    <property type="match status" value="1"/>
</dbReference>
<dbReference type="InterPro" id="IPR019734">
    <property type="entry name" value="TPR_rpt"/>
</dbReference>
<dbReference type="AlphaFoldDB" id="A0A1S9PHE8"/>
<evidence type="ECO:0000256" key="1">
    <source>
        <dbReference type="SAM" id="Coils"/>
    </source>
</evidence>